<dbReference type="AlphaFoldDB" id="A0A0E9U8E7"/>
<evidence type="ECO:0000256" key="1">
    <source>
        <dbReference type="SAM" id="Phobius"/>
    </source>
</evidence>
<feature type="transmembrane region" description="Helical" evidence="1">
    <location>
        <begin position="42"/>
        <end position="61"/>
    </location>
</feature>
<accession>A0A0E9U8E7</accession>
<reference evidence="2" key="1">
    <citation type="submission" date="2014-11" db="EMBL/GenBank/DDBJ databases">
        <authorList>
            <person name="Amaro Gonzalez C."/>
        </authorList>
    </citation>
    <scope>NUCLEOTIDE SEQUENCE</scope>
</reference>
<keyword evidence="1" id="KW-0472">Membrane</keyword>
<organism evidence="2">
    <name type="scientific">Anguilla anguilla</name>
    <name type="common">European freshwater eel</name>
    <name type="synonym">Muraena anguilla</name>
    <dbReference type="NCBI Taxonomy" id="7936"/>
    <lineage>
        <taxon>Eukaryota</taxon>
        <taxon>Metazoa</taxon>
        <taxon>Chordata</taxon>
        <taxon>Craniata</taxon>
        <taxon>Vertebrata</taxon>
        <taxon>Euteleostomi</taxon>
        <taxon>Actinopterygii</taxon>
        <taxon>Neopterygii</taxon>
        <taxon>Teleostei</taxon>
        <taxon>Anguilliformes</taxon>
        <taxon>Anguillidae</taxon>
        <taxon>Anguilla</taxon>
    </lineage>
</organism>
<name>A0A0E9U8E7_ANGAN</name>
<dbReference type="EMBL" id="GBXM01047147">
    <property type="protein sequence ID" value="JAH61430.1"/>
    <property type="molecule type" value="Transcribed_RNA"/>
</dbReference>
<sequence>MCVCLCMCVCTLMWFKNCRNPHIMIIVQIYSSFVEYTKIFRINFVHLINLFLYVVPIIYTLPKQPLLVMFSVFNFDCFET</sequence>
<keyword evidence="1" id="KW-1133">Transmembrane helix</keyword>
<reference evidence="2" key="2">
    <citation type="journal article" date="2015" name="Fish Shellfish Immunol.">
        <title>Early steps in the European eel (Anguilla anguilla)-Vibrio vulnificus interaction in the gills: Role of the RtxA13 toxin.</title>
        <authorList>
            <person name="Callol A."/>
            <person name="Pajuelo D."/>
            <person name="Ebbesson L."/>
            <person name="Teles M."/>
            <person name="MacKenzie S."/>
            <person name="Amaro C."/>
        </authorList>
    </citation>
    <scope>NUCLEOTIDE SEQUENCE</scope>
</reference>
<proteinExistence type="predicted"/>
<keyword evidence="1" id="KW-0812">Transmembrane</keyword>
<protein>
    <submittedName>
        <fullName evidence="2">Uncharacterized protein</fullName>
    </submittedName>
</protein>
<evidence type="ECO:0000313" key="2">
    <source>
        <dbReference type="EMBL" id="JAH61430.1"/>
    </source>
</evidence>